<dbReference type="FunFam" id="3.30.200.20:FF:000195">
    <property type="entry name" value="G-type lectin S-receptor-like serine/threonine-protein kinase"/>
    <property type="match status" value="1"/>
</dbReference>
<feature type="chain" id="PRO_5015146553" description="Receptor-like serine/threonine-protein kinase" evidence="18">
    <location>
        <begin position="23"/>
        <end position="814"/>
    </location>
</feature>
<dbReference type="SMART" id="SM00220">
    <property type="entry name" value="S_TKc"/>
    <property type="match status" value="1"/>
</dbReference>
<dbReference type="GO" id="GO:0005524">
    <property type="term" value="F:ATP binding"/>
    <property type="evidence" value="ECO:0007669"/>
    <property type="project" value="UniProtKB-KW"/>
</dbReference>
<evidence type="ECO:0000256" key="12">
    <source>
        <dbReference type="ARBA" id="ARBA00023157"/>
    </source>
</evidence>
<dbReference type="OMA" id="CCIERED"/>
<evidence type="ECO:0000259" key="21">
    <source>
        <dbReference type="PROSITE" id="PS50948"/>
    </source>
</evidence>
<dbReference type="Gene3D" id="2.90.10.10">
    <property type="entry name" value="Bulb-type lectin domain"/>
    <property type="match status" value="1"/>
</dbReference>
<evidence type="ECO:0000256" key="8">
    <source>
        <dbReference type="ARBA" id="ARBA00022777"/>
    </source>
</evidence>
<keyword evidence="8 16" id="KW-0418">Kinase</keyword>
<dbReference type="PROSITE" id="PS50011">
    <property type="entry name" value="PROTEIN_KINASE_DOM"/>
    <property type="match status" value="1"/>
</dbReference>
<dbReference type="CDD" id="cd14066">
    <property type="entry name" value="STKc_IRAK"/>
    <property type="match status" value="1"/>
</dbReference>
<accession>A0A2P6QHF8</accession>
<dbReference type="GO" id="GO:0048544">
    <property type="term" value="P:recognition of pollen"/>
    <property type="evidence" value="ECO:0007669"/>
    <property type="project" value="InterPro"/>
</dbReference>
<keyword evidence="23" id="KW-1185">Reference proteome</keyword>
<keyword evidence="7 16" id="KW-0547">Nucleotide-binding</keyword>
<dbReference type="InterPro" id="IPR011009">
    <property type="entry name" value="Kinase-like_dom_sf"/>
</dbReference>
<dbReference type="CDD" id="cd00028">
    <property type="entry name" value="B_lectin"/>
    <property type="match status" value="1"/>
</dbReference>
<dbReference type="Gene3D" id="1.10.510.10">
    <property type="entry name" value="Transferase(Phosphotransferase) domain 1"/>
    <property type="match status" value="1"/>
</dbReference>
<dbReference type="PROSITE" id="PS50948">
    <property type="entry name" value="PAN"/>
    <property type="match status" value="1"/>
</dbReference>
<keyword evidence="3 16" id="KW-0723">Serine/threonine-protein kinase</keyword>
<dbReference type="InterPro" id="IPR001480">
    <property type="entry name" value="Bulb-type_lectin_dom"/>
</dbReference>
<dbReference type="InterPro" id="IPR008271">
    <property type="entry name" value="Ser/Thr_kinase_AS"/>
</dbReference>
<dbReference type="InterPro" id="IPR000858">
    <property type="entry name" value="S_locus_glycoprot_dom"/>
</dbReference>
<dbReference type="Pfam" id="PF08276">
    <property type="entry name" value="PAN_2"/>
    <property type="match status" value="1"/>
</dbReference>
<dbReference type="PIRSF" id="PIRSF000641">
    <property type="entry name" value="SRK"/>
    <property type="match status" value="1"/>
</dbReference>
<evidence type="ECO:0000256" key="11">
    <source>
        <dbReference type="ARBA" id="ARBA00023136"/>
    </source>
</evidence>
<evidence type="ECO:0000256" key="10">
    <source>
        <dbReference type="ARBA" id="ARBA00022989"/>
    </source>
</evidence>
<dbReference type="SUPFAM" id="SSF56112">
    <property type="entry name" value="Protein kinase-like (PK-like)"/>
    <property type="match status" value="1"/>
</dbReference>
<evidence type="ECO:0000313" key="23">
    <source>
        <dbReference type="Proteomes" id="UP000238479"/>
    </source>
</evidence>
<evidence type="ECO:0000256" key="15">
    <source>
        <dbReference type="ARBA" id="ARBA00048679"/>
    </source>
</evidence>
<dbReference type="EC" id="2.7.11.1" evidence="16"/>
<reference evidence="22 23" key="1">
    <citation type="journal article" date="2018" name="Nat. Genet.">
        <title>The Rosa genome provides new insights in the design of modern roses.</title>
        <authorList>
            <person name="Bendahmane M."/>
        </authorList>
    </citation>
    <scope>NUCLEOTIDE SEQUENCE [LARGE SCALE GENOMIC DNA]</scope>
    <source>
        <strain evidence="23">cv. Old Blush</strain>
    </source>
</reference>
<name>A0A2P6QHF8_ROSCH</name>
<evidence type="ECO:0000256" key="5">
    <source>
        <dbReference type="ARBA" id="ARBA00022692"/>
    </source>
</evidence>
<proteinExistence type="inferred from homology"/>
<dbReference type="Pfam" id="PF07714">
    <property type="entry name" value="PK_Tyr_Ser-Thr"/>
    <property type="match status" value="1"/>
</dbReference>
<keyword evidence="4 16" id="KW-0808">Transferase</keyword>
<dbReference type="OrthoDB" id="1162319at2759"/>
<evidence type="ECO:0000259" key="19">
    <source>
        <dbReference type="PROSITE" id="PS50011"/>
    </source>
</evidence>
<evidence type="ECO:0000256" key="4">
    <source>
        <dbReference type="ARBA" id="ARBA00022679"/>
    </source>
</evidence>
<evidence type="ECO:0000256" key="7">
    <source>
        <dbReference type="ARBA" id="ARBA00022741"/>
    </source>
</evidence>
<dbReference type="InterPro" id="IPR000719">
    <property type="entry name" value="Prot_kinase_dom"/>
</dbReference>
<dbReference type="PROSITE" id="PS50927">
    <property type="entry name" value="BULB_LECTIN"/>
    <property type="match status" value="1"/>
</dbReference>
<sequence length="814" mass="91630">MKGLIFIFISLFLFSALNFSIAADTISPSQSITGSNTLVSSNQRFVLGLFSPPNSRAWYLGLWYKKFPEVVVWIANRENPLPGSNGALTLSEKGTLILSDQMNKTIWFSNSSRVAENPIAQLLVTGNLVVRDQASPTAAAESESYVFQSFDFPSNTLLPDMKVGWDFRTGQNHFLTSWKNASDPSPGEYTYRIENLELPQLVVAQGSKKVFRTGPWNGLRFTGTPVSVVTAASFLVPIFVYNTKELYYSYEVADDSILTRVTLTESGLAQRLVMNEGSSEWAVMYTLQNNQCDDYGQCGPNGICKIYKSPICECLQGFVPKSPKEWEFLNWTTGCTRRTALHCERGEGFVKVNNVKLPDLLDFLVNKTMLRGEECEAECLRNCSCMAYANSNITSGGKGCLMWFGKLIDMREIVEDSDQIYIRMPASELGDTSQKHKRVLLVSVISSAGFVLLFLGFSCCYIYVKKREKKMGSRTSEDLELPLFDYGRIATATNEFSGTNKLGEGGFGPVYKAKLSQEEFVAVKRLSKDSGQGLEEFKNEVTMMANLQHWNLVKLLGCCIEGEERMLIYEYMPNKSLDCFIFDENNKLLLKWQKRFDIIVGIARGLLYLHQDSRLRIIHRDLKSSNILLDDELNPKISDFGIARIFGRNQNEAKTKRVIGTYGYMSPEYAIDGKFSVKSDVFSFGVLLLEIVSGRKNRGFHHPDHHHNLLGHAWLLWKQNKGLELMDVCLEDSYVEFELLRCIQVGLLCVQKLPEDRPVMSSVVLMLSNEGATLPQPKEPGFFIERGSLDFDSLRDPGKSNTGNTITITTVQAR</sequence>
<keyword evidence="13" id="KW-0325">Glycoprotein</keyword>
<dbReference type="Proteomes" id="UP000238479">
    <property type="component" value="Chromosome 5"/>
</dbReference>
<dbReference type="InterPro" id="IPR021820">
    <property type="entry name" value="S-locus_recpt_kinase_C"/>
</dbReference>
<dbReference type="Gramene" id="PRQ33618">
    <property type="protein sequence ID" value="PRQ33618"/>
    <property type="gene ID" value="RchiOBHm_Chr5g0059581"/>
</dbReference>
<comment type="similarity">
    <text evidence="16">Belongs to the protein kinase superfamily. Ser/Thr protein kinase family.</text>
</comment>
<comment type="catalytic activity">
    <reaction evidence="15 16">
        <text>L-seryl-[protein] + ATP = O-phospho-L-seryl-[protein] + ADP + H(+)</text>
        <dbReference type="Rhea" id="RHEA:17989"/>
        <dbReference type="Rhea" id="RHEA-COMP:9863"/>
        <dbReference type="Rhea" id="RHEA-COMP:11604"/>
        <dbReference type="ChEBI" id="CHEBI:15378"/>
        <dbReference type="ChEBI" id="CHEBI:29999"/>
        <dbReference type="ChEBI" id="CHEBI:30616"/>
        <dbReference type="ChEBI" id="CHEBI:83421"/>
        <dbReference type="ChEBI" id="CHEBI:456216"/>
        <dbReference type="EC" id="2.7.11.1"/>
    </reaction>
</comment>
<keyword evidence="10 17" id="KW-1133">Transmembrane helix</keyword>
<dbReference type="Gene3D" id="3.30.200.20">
    <property type="entry name" value="Phosphorylase Kinase, domain 1"/>
    <property type="match status" value="1"/>
</dbReference>
<protein>
    <recommendedName>
        <fullName evidence="16">Receptor-like serine/threonine-protein kinase</fullName>
        <ecNumber evidence="16">2.7.11.1</ecNumber>
    </recommendedName>
</protein>
<dbReference type="EMBL" id="PDCK01000043">
    <property type="protein sequence ID" value="PRQ33618.1"/>
    <property type="molecule type" value="Genomic_DNA"/>
</dbReference>
<dbReference type="PANTHER" id="PTHR27002">
    <property type="entry name" value="RECEPTOR-LIKE SERINE/THREONINE-PROTEIN KINASE SD1-8"/>
    <property type="match status" value="1"/>
</dbReference>
<dbReference type="GO" id="GO:0106310">
    <property type="term" value="F:protein serine kinase activity"/>
    <property type="evidence" value="ECO:0007669"/>
    <property type="project" value="RHEA"/>
</dbReference>
<evidence type="ECO:0000256" key="2">
    <source>
        <dbReference type="ARBA" id="ARBA00022475"/>
    </source>
</evidence>
<dbReference type="InterPro" id="IPR036426">
    <property type="entry name" value="Bulb-type_lectin_dom_sf"/>
</dbReference>
<evidence type="ECO:0000256" key="17">
    <source>
        <dbReference type="SAM" id="Phobius"/>
    </source>
</evidence>
<keyword evidence="5 17" id="KW-0812">Transmembrane</keyword>
<keyword evidence="6 18" id="KW-0732">Signal</keyword>
<feature type="domain" description="Protein kinase" evidence="19">
    <location>
        <begin position="496"/>
        <end position="782"/>
    </location>
</feature>
<feature type="signal peptide" evidence="18">
    <location>
        <begin position="1"/>
        <end position="22"/>
    </location>
</feature>
<keyword evidence="9 16" id="KW-0067">ATP-binding</keyword>
<organism evidence="22 23">
    <name type="scientific">Rosa chinensis</name>
    <name type="common">China rose</name>
    <dbReference type="NCBI Taxonomy" id="74649"/>
    <lineage>
        <taxon>Eukaryota</taxon>
        <taxon>Viridiplantae</taxon>
        <taxon>Streptophyta</taxon>
        <taxon>Embryophyta</taxon>
        <taxon>Tracheophyta</taxon>
        <taxon>Spermatophyta</taxon>
        <taxon>Magnoliopsida</taxon>
        <taxon>eudicotyledons</taxon>
        <taxon>Gunneridae</taxon>
        <taxon>Pentapetalae</taxon>
        <taxon>rosids</taxon>
        <taxon>fabids</taxon>
        <taxon>Rosales</taxon>
        <taxon>Rosaceae</taxon>
        <taxon>Rosoideae</taxon>
        <taxon>Rosoideae incertae sedis</taxon>
        <taxon>Rosa</taxon>
    </lineage>
</organism>
<dbReference type="GO" id="GO:0005886">
    <property type="term" value="C:plasma membrane"/>
    <property type="evidence" value="ECO:0007669"/>
    <property type="project" value="UniProtKB-SubCell"/>
</dbReference>
<evidence type="ECO:0000256" key="1">
    <source>
        <dbReference type="ARBA" id="ARBA00004251"/>
    </source>
</evidence>
<feature type="transmembrane region" description="Helical" evidence="17">
    <location>
        <begin position="439"/>
        <end position="464"/>
    </location>
</feature>
<feature type="domain" description="Bulb-type lectin" evidence="20">
    <location>
        <begin position="23"/>
        <end position="143"/>
    </location>
</feature>
<keyword evidence="2" id="KW-1003">Cell membrane</keyword>
<dbReference type="GO" id="GO:0004674">
    <property type="term" value="F:protein serine/threonine kinase activity"/>
    <property type="evidence" value="ECO:0007669"/>
    <property type="project" value="UniProtKB-KW"/>
</dbReference>
<feature type="domain" description="Apple" evidence="21">
    <location>
        <begin position="343"/>
        <end position="426"/>
    </location>
</feature>
<dbReference type="PROSITE" id="PS00108">
    <property type="entry name" value="PROTEIN_KINASE_ST"/>
    <property type="match status" value="1"/>
</dbReference>
<comment type="subcellular location">
    <subcellularLocation>
        <location evidence="1">Cell membrane</location>
        <topology evidence="1">Single-pass type I membrane protein</topology>
    </subcellularLocation>
</comment>
<dbReference type="SMART" id="SM00108">
    <property type="entry name" value="B_lectin"/>
    <property type="match status" value="1"/>
</dbReference>
<dbReference type="InterPro" id="IPR001245">
    <property type="entry name" value="Ser-Thr/Tyr_kinase_cat_dom"/>
</dbReference>
<dbReference type="InterPro" id="IPR024171">
    <property type="entry name" value="SRK-like_kinase"/>
</dbReference>
<comment type="caution">
    <text evidence="22">The sequence shown here is derived from an EMBL/GenBank/DDBJ whole genome shotgun (WGS) entry which is preliminary data.</text>
</comment>
<comment type="catalytic activity">
    <reaction evidence="14 16">
        <text>L-threonyl-[protein] + ATP = O-phospho-L-threonyl-[protein] + ADP + H(+)</text>
        <dbReference type="Rhea" id="RHEA:46608"/>
        <dbReference type="Rhea" id="RHEA-COMP:11060"/>
        <dbReference type="Rhea" id="RHEA-COMP:11605"/>
        <dbReference type="ChEBI" id="CHEBI:15378"/>
        <dbReference type="ChEBI" id="CHEBI:30013"/>
        <dbReference type="ChEBI" id="CHEBI:30616"/>
        <dbReference type="ChEBI" id="CHEBI:61977"/>
        <dbReference type="ChEBI" id="CHEBI:456216"/>
        <dbReference type="EC" id="2.7.11.1"/>
    </reaction>
</comment>
<evidence type="ECO:0000256" key="6">
    <source>
        <dbReference type="ARBA" id="ARBA00022729"/>
    </source>
</evidence>
<dbReference type="Pfam" id="PF00954">
    <property type="entry name" value="S_locus_glycop"/>
    <property type="match status" value="1"/>
</dbReference>
<evidence type="ECO:0000256" key="16">
    <source>
        <dbReference type="PIRNR" id="PIRNR000641"/>
    </source>
</evidence>
<dbReference type="Pfam" id="PF01453">
    <property type="entry name" value="B_lectin"/>
    <property type="match status" value="1"/>
</dbReference>
<evidence type="ECO:0000256" key="18">
    <source>
        <dbReference type="SAM" id="SignalP"/>
    </source>
</evidence>
<dbReference type="PANTHER" id="PTHR27002:SF214">
    <property type="entry name" value="RECEPTOR-LIKE SERINE_THREONINE-PROTEIN KINASE"/>
    <property type="match status" value="1"/>
</dbReference>
<dbReference type="AlphaFoldDB" id="A0A2P6QHF8"/>
<evidence type="ECO:0000259" key="20">
    <source>
        <dbReference type="PROSITE" id="PS50927"/>
    </source>
</evidence>
<evidence type="ECO:0000313" key="22">
    <source>
        <dbReference type="EMBL" id="PRQ33618.1"/>
    </source>
</evidence>
<dbReference type="Pfam" id="PF11883">
    <property type="entry name" value="DUF3403"/>
    <property type="match status" value="1"/>
</dbReference>
<dbReference type="FunFam" id="1.10.510.10:FF:000060">
    <property type="entry name" value="G-type lectin S-receptor-like serine/threonine-protein kinase"/>
    <property type="match status" value="1"/>
</dbReference>
<evidence type="ECO:0000256" key="13">
    <source>
        <dbReference type="ARBA" id="ARBA00023180"/>
    </source>
</evidence>
<dbReference type="CDD" id="cd01098">
    <property type="entry name" value="PAN_AP_plant"/>
    <property type="match status" value="1"/>
</dbReference>
<evidence type="ECO:0000256" key="3">
    <source>
        <dbReference type="ARBA" id="ARBA00022527"/>
    </source>
</evidence>
<dbReference type="SMART" id="SM00473">
    <property type="entry name" value="PAN_AP"/>
    <property type="match status" value="1"/>
</dbReference>
<gene>
    <name evidence="22" type="ORF">RchiOBHm_Chr5g0059581</name>
</gene>
<evidence type="ECO:0000256" key="14">
    <source>
        <dbReference type="ARBA" id="ARBA00047899"/>
    </source>
</evidence>
<keyword evidence="11 17" id="KW-0472">Membrane</keyword>
<dbReference type="SUPFAM" id="SSF51110">
    <property type="entry name" value="alpha-D-mannose-specific plant lectins"/>
    <property type="match status" value="1"/>
</dbReference>
<keyword evidence="12" id="KW-1015">Disulfide bond</keyword>
<evidence type="ECO:0000256" key="9">
    <source>
        <dbReference type="ARBA" id="ARBA00022840"/>
    </source>
</evidence>
<dbReference type="InterPro" id="IPR003609">
    <property type="entry name" value="Pan_app"/>
</dbReference>